<feature type="domain" description="Ribosomal protein eL8/eL30/eS12/Gadd45" evidence="1">
    <location>
        <begin position="4"/>
        <end position="88"/>
    </location>
</feature>
<accession>A0ABT2Y8P7</accession>
<evidence type="ECO:0000259" key="1">
    <source>
        <dbReference type="Pfam" id="PF01248"/>
    </source>
</evidence>
<dbReference type="InterPro" id="IPR004038">
    <property type="entry name" value="Ribosomal_eL8/eL30/eS12/Gad45"/>
</dbReference>
<comment type="caution">
    <text evidence="2">The sequence shown here is derived from an EMBL/GenBank/DDBJ whole genome shotgun (WGS) entry which is preliminary data.</text>
</comment>
<dbReference type="Proteomes" id="UP001177160">
    <property type="component" value="Unassembled WGS sequence"/>
</dbReference>
<dbReference type="InterPro" id="IPR029064">
    <property type="entry name" value="Ribosomal_eL30-like_sf"/>
</dbReference>
<protein>
    <submittedName>
        <fullName evidence="2">Ribosomal L7Ae/L30e/S12e/Gadd45 family protein</fullName>
    </submittedName>
</protein>
<evidence type="ECO:0000313" key="3">
    <source>
        <dbReference type="Proteomes" id="UP001177160"/>
    </source>
</evidence>
<name>A0ABT2Y8P7_9MOLU</name>
<dbReference type="SUPFAM" id="SSF55315">
    <property type="entry name" value="L30e-like"/>
    <property type="match status" value="1"/>
</dbReference>
<sequence length="92" mass="10075">MPNRLGLAQVAGKVKSGTDFTVEAIRNKQAKLVFLASDASDNTKKRVLDKARFYEVPVLEIFDTATLSKAVGKNNIKALALTDQGFANMFKK</sequence>
<proteinExistence type="predicted"/>
<reference evidence="2" key="1">
    <citation type="submission" date="2022-09" db="EMBL/GenBank/DDBJ databases">
        <title>Novel Mycoplasma species identified in domestic and wild animals.</title>
        <authorList>
            <person name="Volokhov D.V."/>
            <person name="Furtak V.A."/>
            <person name="Zagorodnyaya T.A."/>
        </authorList>
    </citation>
    <scope>NUCLEOTIDE SEQUENCE</scope>
    <source>
        <strain evidence="2">Oakley</strain>
    </source>
</reference>
<dbReference type="EMBL" id="JAOVQM010000004">
    <property type="protein sequence ID" value="MCV2232410.1"/>
    <property type="molecule type" value="Genomic_DNA"/>
</dbReference>
<dbReference type="Pfam" id="PF01248">
    <property type="entry name" value="Ribosomal_L7Ae"/>
    <property type="match status" value="1"/>
</dbReference>
<gene>
    <name evidence="2" type="ORF">N7548_06185</name>
</gene>
<keyword evidence="3" id="KW-1185">Reference proteome</keyword>
<dbReference type="RefSeq" id="WP_263608597.1">
    <property type="nucleotide sequence ID" value="NZ_JAOVQM010000004.1"/>
</dbReference>
<dbReference type="Gene3D" id="3.30.1330.30">
    <property type="match status" value="1"/>
</dbReference>
<evidence type="ECO:0000313" key="2">
    <source>
        <dbReference type="EMBL" id="MCV2232410.1"/>
    </source>
</evidence>
<organism evidence="2 3">
    <name type="scientific">Paracholeplasma manati</name>
    <dbReference type="NCBI Taxonomy" id="591373"/>
    <lineage>
        <taxon>Bacteria</taxon>
        <taxon>Bacillati</taxon>
        <taxon>Mycoplasmatota</taxon>
        <taxon>Mollicutes</taxon>
        <taxon>Acholeplasmatales</taxon>
        <taxon>Acholeplasmataceae</taxon>
        <taxon>Paracholeplasma</taxon>
    </lineage>
</organism>